<dbReference type="InterPro" id="IPR003582">
    <property type="entry name" value="ShKT_dom"/>
</dbReference>
<name>A0AAD5N954_PARTN</name>
<dbReference type="AlphaFoldDB" id="A0AAD5N954"/>
<reference evidence="3" key="1">
    <citation type="submission" date="2021-06" db="EMBL/GenBank/DDBJ databases">
        <title>Parelaphostrongylus tenuis whole genome reference sequence.</title>
        <authorList>
            <person name="Garwood T.J."/>
            <person name="Larsen P.A."/>
            <person name="Fountain-Jones N.M."/>
            <person name="Garbe J.R."/>
            <person name="Macchietto M.G."/>
            <person name="Kania S.A."/>
            <person name="Gerhold R.W."/>
            <person name="Richards J.E."/>
            <person name="Wolf T.M."/>
        </authorList>
    </citation>
    <scope>NUCLEOTIDE SEQUENCE</scope>
    <source>
        <strain evidence="3">MNPRO001-30</strain>
        <tissue evidence="3">Meninges</tissue>
    </source>
</reference>
<feature type="disulfide bond" evidence="1">
    <location>
        <begin position="154"/>
        <end position="188"/>
    </location>
</feature>
<gene>
    <name evidence="3" type="ORF">KIN20_023544</name>
</gene>
<feature type="domain" description="ShKT" evidence="2">
    <location>
        <begin position="109"/>
        <end position="143"/>
    </location>
</feature>
<organism evidence="3 4">
    <name type="scientific">Parelaphostrongylus tenuis</name>
    <name type="common">Meningeal worm</name>
    <dbReference type="NCBI Taxonomy" id="148309"/>
    <lineage>
        <taxon>Eukaryota</taxon>
        <taxon>Metazoa</taxon>
        <taxon>Ecdysozoa</taxon>
        <taxon>Nematoda</taxon>
        <taxon>Chromadorea</taxon>
        <taxon>Rhabditida</taxon>
        <taxon>Rhabditina</taxon>
        <taxon>Rhabditomorpha</taxon>
        <taxon>Strongyloidea</taxon>
        <taxon>Metastrongylidae</taxon>
        <taxon>Parelaphostrongylus</taxon>
    </lineage>
</organism>
<feature type="disulfide bond" evidence="1">
    <location>
        <begin position="109"/>
        <end position="143"/>
    </location>
</feature>
<evidence type="ECO:0000313" key="3">
    <source>
        <dbReference type="EMBL" id="KAJ1363631.1"/>
    </source>
</evidence>
<proteinExistence type="predicted"/>
<protein>
    <recommendedName>
        <fullName evidence="2">ShKT domain-containing protein</fullName>
    </recommendedName>
</protein>
<keyword evidence="1" id="KW-1015">Disulfide bond</keyword>
<dbReference type="PROSITE" id="PS51670">
    <property type="entry name" value="SHKT"/>
    <property type="match status" value="2"/>
</dbReference>
<sequence length="207" mass="22999">MAPFSPMVNLDGLSNQYTDNLYQYDPRPTCSRSRPNRCGSKYLFCDLSHGNPHCASKIVVGGRCGGYTNNEDRCYLGRCVNNICIMVSRPNTESFNLTTTPAVPMEENCFNEAQCCSTWARNGDCERNPSYMHSSCRASCGICKPTTYDLNTECSNRHIGCVSRRDRGECDSNRSWMMENCRDACGACGLTRLEACNGGGELLPSRK</sequence>
<dbReference type="Proteomes" id="UP001196413">
    <property type="component" value="Unassembled WGS sequence"/>
</dbReference>
<keyword evidence="4" id="KW-1185">Reference proteome</keyword>
<accession>A0AAD5N954</accession>
<feature type="domain" description="ShKT" evidence="2">
    <location>
        <begin position="154"/>
        <end position="188"/>
    </location>
</feature>
<evidence type="ECO:0000256" key="1">
    <source>
        <dbReference type="PROSITE-ProRule" id="PRU01005"/>
    </source>
</evidence>
<evidence type="ECO:0000313" key="4">
    <source>
        <dbReference type="Proteomes" id="UP001196413"/>
    </source>
</evidence>
<comment type="caution">
    <text evidence="3">The sequence shown here is derived from an EMBL/GenBank/DDBJ whole genome shotgun (WGS) entry which is preliminary data.</text>
</comment>
<comment type="caution">
    <text evidence="1">Lacks conserved residue(s) required for the propagation of feature annotation.</text>
</comment>
<dbReference type="EMBL" id="JAHQIW010004777">
    <property type="protein sequence ID" value="KAJ1363631.1"/>
    <property type="molecule type" value="Genomic_DNA"/>
</dbReference>
<dbReference type="SMART" id="SM00254">
    <property type="entry name" value="ShKT"/>
    <property type="match status" value="2"/>
</dbReference>
<dbReference type="Pfam" id="PF01549">
    <property type="entry name" value="ShK"/>
    <property type="match status" value="2"/>
</dbReference>
<evidence type="ECO:0000259" key="2">
    <source>
        <dbReference type="PROSITE" id="PS51670"/>
    </source>
</evidence>